<evidence type="ECO:0000256" key="2">
    <source>
        <dbReference type="ARBA" id="ARBA00007489"/>
    </source>
</evidence>
<feature type="transmembrane region" description="Helical" evidence="18">
    <location>
        <begin position="763"/>
        <end position="787"/>
    </location>
</feature>
<evidence type="ECO:0000313" key="20">
    <source>
        <dbReference type="EMBL" id="KAG8461248.1"/>
    </source>
</evidence>
<organism evidence="20 21">
    <name type="scientific">Diacronema lutheri</name>
    <name type="common">Unicellular marine alga</name>
    <name type="synonym">Monochrysis lutheri</name>
    <dbReference type="NCBI Taxonomy" id="2081491"/>
    <lineage>
        <taxon>Eukaryota</taxon>
        <taxon>Haptista</taxon>
        <taxon>Haptophyta</taxon>
        <taxon>Pavlovophyceae</taxon>
        <taxon>Pavlovales</taxon>
        <taxon>Pavlovaceae</taxon>
        <taxon>Diacronema</taxon>
    </lineage>
</organism>
<keyword evidence="13" id="KW-0406">Ion transport</keyword>
<dbReference type="Pfam" id="PF03160">
    <property type="entry name" value="Calx-beta"/>
    <property type="match status" value="1"/>
</dbReference>
<keyword evidence="8" id="KW-0677">Repeat</keyword>
<keyword evidence="7" id="KW-0732">Signal</keyword>
<evidence type="ECO:0000256" key="6">
    <source>
        <dbReference type="ARBA" id="ARBA00022723"/>
    </source>
</evidence>
<keyword evidence="15" id="KW-0325">Glycoprotein</keyword>
<feature type="domain" description="Calx-beta" evidence="19">
    <location>
        <begin position="315"/>
        <end position="415"/>
    </location>
</feature>
<keyword evidence="11 18" id="KW-1133">Transmembrane helix</keyword>
<dbReference type="OMA" id="VEMANYH"/>
<accession>A0A8J5XCQ1</accession>
<dbReference type="AlphaFoldDB" id="A0A8J5XCQ1"/>
<dbReference type="Gene3D" id="2.60.40.2030">
    <property type="match status" value="2"/>
</dbReference>
<dbReference type="SMART" id="SM00237">
    <property type="entry name" value="Calx_beta"/>
    <property type="match status" value="2"/>
</dbReference>
<dbReference type="Gene3D" id="1.20.1420.30">
    <property type="entry name" value="NCX, central ion-binding region"/>
    <property type="match status" value="2"/>
</dbReference>
<dbReference type="SUPFAM" id="SSF141072">
    <property type="entry name" value="CalX-like"/>
    <property type="match status" value="2"/>
</dbReference>
<feature type="transmembrane region" description="Helical" evidence="18">
    <location>
        <begin position="651"/>
        <end position="676"/>
    </location>
</feature>
<dbReference type="GO" id="GO:0046872">
    <property type="term" value="F:metal ion binding"/>
    <property type="evidence" value="ECO:0007669"/>
    <property type="project" value="UniProtKB-KW"/>
</dbReference>
<dbReference type="PANTHER" id="PTHR11878:SF65">
    <property type="entry name" value="NA_CA-EXCHANGE PROTEIN, ISOFORM G"/>
    <property type="match status" value="1"/>
</dbReference>
<keyword evidence="4" id="KW-1003">Cell membrane</keyword>
<comment type="subcellular location">
    <subcellularLocation>
        <location evidence="1">Cell membrane</location>
        <topology evidence="1">Multi-pass membrane protein</topology>
    </subcellularLocation>
</comment>
<gene>
    <name evidence="20" type="ORF">KFE25_002437</name>
</gene>
<evidence type="ECO:0000256" key="3">
    <source>
        <dbReference type="ARBA" id="ARBA00022448"/>
    </source>
</evidence>
<evidence type="ECO:0000259" key="19">
    <source>
        <dbReference type="SMART" id="SM00237"/>
    </source>
</evidence>
<keyword evidence="21" id="KW-1185">Reference proteome</keyword>
<dbReference type="InterPro" id="IPR038081">
    <property type="entry name" value="CalX-like_sf"/>
</dbReference>
<dbReference type="GO" id="GO:0005432">
    <property type="term" value="F:calcium:sodium antiporter activity"/>
    <property type="evidence" value="ECO:0007669"/>
    <property type="project" value="InterPro"/>
</dbReference>
<protein>
    <recommendedName>
        <fullName evidence="19">Calx-beta domain-containing protein</fullName>
    </recommendedName>
</protein>
<dbReference type="InterPro" id="IPR004836">
    <property type="entry name" value="Na_Ca_Ex"/>
</dbReference>
<feature type="transmembrane region" description="Helical" evidence="18">
    <location>
        <begin position="807"/>
        <end position="829"/>
    </location>
</feature>
<dbReference type="Pfam" id="PF01699">
    <property type="entry name" value="Na_Ca_ex"/>
    <property type="match status" value="2"/>
</dbReference>
<feature type="transmembrane region" description="Helical" evidence="18">
    <location>
        <begin position="682"/>
        <end position="702"/>
    </location>
</feature>
<feature type="transmembrane region" description="Helical" evidence="18">
    <location>
        <begin position="32"/>
        <end position="57"/>
    </location>
</feature>
<keyword evidence="3" id="KW-0813">Transport</keyword>
<evidence type="ECO:0000256" key="1">
    <source>
        <dbReference type="ARBA" id="ARBA00004651"/>
    </source>
</evidence>
<name>A0A8J5XCQ1_DIALT</name>
<comment type="caution">
    <text evidence="20">The sequence shown here is derived from an EMBL/GenBank/DDBJ whole genome shotgun (WGS) entry which is preliminary data.</text>
</comment>
<evidence type="ECO:0000256" key="12">
    <source>
        <dbReference type="ARBA" id="ARBA00023053"/>
    </source>
</evidence>
<evidence type="ECO:0000256" key="5">
    <source>
        <dbReference type="ARBA" id="ARBA00022692"/>
    </source>
</evidence>
<dbReference type="Pfam" id="PF16494">
    <property type="entry name" value="Na_Ca_ex_C"/>
    <property type="match status" value="1"/>
</dbReference>
<comment type="catalytic activity">
    <reaction evidence="17">
        <text>Ca(2+)(in) + 3 Na(+)(out) = Ca(2+)(out) + 3 Na(+)(in)</text>
        <dbReference type="Rhea" id="RHEA:69955"/>
        <dbReference type="ChEBI" id="CHEBI:29101"/>
        <dbReference type="ChEBI" id="CHEBI:29108"/>
    </reaction>
</comment>
<dbReference type="InterPro" id="IPR032452">
    <property type="entry name" value="Na_Ca_Ex_C-exten"/>
</dbReference>
<keyword evidence="12" id="KW-0915">Sodium</keyword>
<evidence type="ECO:0000256" key="16">
    <source>
        <dbReference type="ARBA" id="ARBA00023201"/>
    </source>
</evidence>
<evidence type="ECO:0000256" key="17">
    <source>
        <dbReference type="ARBA" id="ARBA00033667"/>
    </source>
</evidence>
<dbReference type="InterPro" id="IPR004837">
    <property type="entry name" value="NaCa_Exmemb"/>
</dbReference>
<keyword evidence="10" id="KW-0112">Calmodulin-binding</keyword>
<dbReference type="GO" id="GO:0005886">
    <property type="term" value="C:plasma membrane"/>
    <property type="evidence" value="ECO:0007669"/>
    <property type="project" value="UniProtKB-SubCell"/>
</dbReference>
<feature type="transmembrane region" description="Helical" evidence="18">
    <location>
        <begin position="156"/>
        <end position="179"/>
    </location>
</feature>
<evidence type="ECO:0000313" key="21">
    <source>
        <dbReference type="Proteomes" id="UP000751190"/>
    </source>
</evidence>
<dbReference type="GO" id="GO:0007154">
    <property type="term" value="P:cell communication"/>
    <property type="evidence" value="ECO:0007669"/>
    <property type="project" value="InterPro"/>
</dbReference>
<reference evidence="20" key="1">
    <citation type="submission" date="2021-05" db="EMBL/GenBank/DDBJ databases">
        <title>The genome of the haptophyte Pavlova lutheri (Diacronema luteri, Pavlovales) - a model for lipid biosynthesis in eukaryotic algae.</title>
        <authorList>
            <person name="Hulatt C.J."/>
            <person name="Posewitz M.C."/>
        </authorList>
    </citation>
    <scope>NUCLEOTIDE SEQUENCE</scope>
    <source>
        <strain evidence="20">NIVA-4/92</strain>
    </source>
</reference>
<evidence type="ECO:0000256" key="7">
    <source>
        <dbReference type="ARBA" id="ARBA00022729"/>
    </source>
</evidence>
<keyword evidence="6" id="KW-0479">Metal-binding</keyword>
<dbReference type="PRINTS" id="PR01259">
    <property type="entry name" value="NACAEXCHNGR"/>
</dbReference>
<feature type="transmembrane region" description="Helical" evidence="18">
    <location>
        <begin position="185"/>
        <end position="206"/>
    </location>
</feature>
<feature type="transmembrane region" description="Helical" evidence="18">
    <location>
        <begin position="87"/>
        <end position="108"/>
    </location>
</feature>
<dbReference type="EMBL" id="JAGTXO010000027">
    <property type="protein sequence ID" value="KAG8461248.1"/>
    <property type="molecule type" value="Genomic_DNA"/>
</dbReference>
<feature type="transmembrane region" description="Helical" evidence="18">
    <location>
        <begin position="120"/>
        <end position="144"/>
    </location>
</feature>
<dbReference type="PANTHER" id="PTHR11878">
    <property type="entry name" value="SODIUM/CALCIUM EXCHANGER"/>
    <property type="match status" value="1"/>
</dbReference>
<evidence type="ECO:0000256" key="9">
    <source>
        <dbReference type="ARBA" id="ARBA00022837"/>
    </source>
</evidence>
<keyword evidence="5 18" id="KW-0812">Transmembrane</keyword>
<keyword evidence="9" id="KW-0106">Calcium</keyword>
<proteinExistence type="inferred from homology"/>
<evidence type="ECO:0000256" key="13">
    <source>
        <dbReference type="ARBA" id="ARBA00023065"/>
    </source>
</evidence>
<dbReference type="InterPro" id="IPR044880">
    <property type="entry name" value="NCX_ion-bd_dom_sf"/>
</dbReference>
<evidence type="ECO:0000256" key="11">
    <source>
        <dbReference type="ARBA" id="ARBA00022989"/>
    </source>
</evidence>
<evidence type="ECO:0000256" key="14">
    <source>
        <dbReference type="ARBA" id="ARBA00023136"/>
    </source>
</evidence>
<dbReference type="Proteomes" id="UP000751190">
    <property type="component" value="Unassembled WGS sequence"/>
</dbReference>
<evidence type="ECO:0000256" key="4">
    <source>
        <dbReference type="ARBA" id="ARBA00022475"/>
    </source>
</evidence>
<dbReference type="InterPro" id="IPR051171">
    <property type="entry name" value="CaCA"/>
</dbReference>
<sequence>MPGPLICEPGGGGLFLPLFGEAEQHWDTTVRAALYLLGLLWSFLGVAIVADIFMAAIEQVTSKTRPVTMVGKDGTTRTYHMQVWNGTVANLTLMALGSSAPEILLAVIETTTNNFYSGDLGPSTIVGSAAYNLMCILAVCVIVIPDGESRSIEQYGVFLTTATFSVLAYLWLVVILVVLTPSIVTLAEGITTFMLFPILVTIAYLVDVGYFSRKASGSHGFVIGAGGGRLPEQEMTKIVAEIKERFPNEQISKEVLAELVAHEASRRAPKSRMYWRINGTRQMVGGKRVIQSDDRKLDEEVGSSLVLAKNERASDDGGAPQREGKTIITFTAGGKYSVSEGDPFVTVNILRTGNLERVVDVRYKTHDGSAKAGEDYKAAEGTLRFEKGEVQKAVKIGIIDDDEAETDEHFFVKILSADVPGFAWLPGRSAPVVVQISQATVTVYDDDMGGVFLFEQENVRTMDTHREVVMRVLRREGNKGRVSVDYSTSDGMAMDAYDYKAVSGRLHFEDKELVKEIRIPIIPTSAYDDKEEEFYVHLSNPSENAALERTASGKAQSKVTATVVVVNDSDLKKEVDSIVTLMPTMNTDKLAVGTSQWREQFVEAVTVRGEDEQTPPKLGDYIGHALTVPWKLLFALCPPTMLCDGALSFGVALVMIGVVTALIGDLAGLLGCVLGIPDAITAITLVALGTSLPDTFASLASAKAEPTADSSVGNVTGSNSVNVFLGLGLPWSIGAIFWAYTGVTDEWRERYPDLAVLHPNGGFAVPAGDLGFTVAVFTACALIVLGVMTARRKLLRCELGGPRKYKIATGALFVCLWVLYLSMSILKVLSSTKR</sequence>
<evidence type="ECO:0000256" key="15">
    <source>
        <dbReference type="ARBA" id="ARBA00023180"/>
    </source>
</evidence>
<feature type="transmembrane region" description="Helical" evidence="18">
    <location>
        <begin position="723"/>
        <end position="743"/>
    </location>
</feature>
<dbReference type="OrthoDB" id="418484at2759"/>
<evidence type="ECO:0000256" key="10">
    <source>
        <dbReference type="ARBA" id="ARBA00022860"/>
    </source>
</evidence>
<dbReference type="InterPro" id="IPR003644">
    <property type="entry name" value="Calx_beta"/>
</dbReference>
<feature type="domain" description="Calx-beta" evidence="19">
    <location>
        <begin position="439"/>
        <end position="539"/>
    </location>
</feature>
<dbReference type="GO" id="GO:0098703">
    <property type="term" value="P:calcium ion import across plasma membrane"/>
    <property type="evidence" value="ECO:0007669"/>
    <property type="project" value="TreeGrafter"/>
</dbReference>
<comment type="similarity">
    <text evidence="2">Belongs to the Ca(2+):cation antiporter (CaCA) (TC 2.A.19) family. SLC8 subfamily.</text>
</comment>
<evidence type="ECO:0000256" key="8">
    <source>
        <dbReference type="ARBA" id="ARBA00022737"/>
    </source>
</evidence>
<keyword evidence="16" id="KW-0739">Sodium transport</keyword>
<keyword evidence="14 18" id="KW-0472">Membrane</keyword>
<evidence type="ECO:0000256" key="18">
    <source>
        <dbReference type="SAM" id="Phobius"/>
    </source>
</evidence>
<dbReference type="GO" id="GO:0005516">
    <property type="term" value="F:calmodulin binding"/>
    <property type="evidence" value="ECO:0007669"/>
    <property type="project" value="UniProtKB-KW"/>
</dbReference>